<evidence type="ECO:0000313" key="1">
    <source>
        <dbReference type="EMBL" id="MCH91868.1"/>
    </source>
</evidence>
<keyword evidence="2" id="KW-1185">Reference proteome</keyword>
<evidence type="ECO:0000313" key="2">
    <source>
        <dbReference type="Proteomes" id="UP000265520"/>
    </source>
</evidence>
<dbReference type="AlphaFoldDB" id="A0A392MYV0"/>
<accession>A0A392MYV0</accession>
<comment type="caution">
    <text evidence="1">The sequence shown here is derived from an EMBL/GenBank/DDBJ whole genome shotgun (WGS) entry which is preliminary data.</text>
</comment>
<name>A0A392MYV0_9FABA</name>
<gene>
    <name evidence="1" type="ORF">A2U01_0012799</name>
</gene>
<dbReference type="EMBL" id="LXQA010021341">
    <property type="protein sequence ID" value="MCH91868.1"/>
    <property type="molecule type" value="Genomic_DNA"/>
</dbReference>
<dbReference type="Proteomes" id="UP000265520">
    <property type="component" value="Unassembled WGS sequence"/>
</dbReference>
<reference evidence="1 2" key="1">
    <citation type="journal article" date="2018" name="Front. Plant Sci.">
        <title>Red Clover (Trifolium pratense) and Zigzag Clover (T. medium) - A Picture of Genomic Similarities and Differences.</title>
        <authorList>
            <person name="Dluhosova J."/>
            <person name="Istvanek J."/>
            <person name="Nedelnik J."/>
            <person name="Repkova J."/>
        </authorList>
    </citation>
    <scope>NUCLEOTIDE SEQUENCE [LARGE SCALE GENOMIC DNA]</scope>
    <source>
        <strain evidence="2">cv. 10/8</strain>
        <tissue evidence="1">Leaf</tissue>
    </source>
</reference>
<proteinExistence type="predicted"/>
<sequence length="38" mass="4285">MLKGLEKQFEMLLEHTSPVNDRLIEVIATAELCIIKSA</sequence>
<organism evidence="1 2">
    <name type="scientific">Trifolium medium</name>
    <dbReference type="NCBI Taxonomy" id="97028"/>
    <lineage>
        <taxon>Eukaryota</taxon>
        <taxon>Viridiplantae</taxon>
        <taxon>Streptophyta</taxon>
        <taxon>Embryophyta</taxon>
        <taxon>Tracheophyta</taxon>
        <taxon>Spermatophyta</taxon>
        <taxon>Magnoliopsida</taxon>
        <taxon>eudicotyledons</taxon>
        <taxon>Gunneridae</taxon>
        <taxon>Pentapetalae</taxon>
        <taxon>rosids</taxon>
        <taxon>fabids</taxon>
        <taxon>Fabales</taxon>
        <taxon>Fabaceae</taxon>
        <taxon>Papilionoideae</taxon>
        <taxon>50 kb inversion clade</taxon>
        <taxon>NPAAA clade</taxon>
        <taxon>Hologalegina</taxon>
        <taxon>IRL clade</taxon>
        <taxon>Trifolieae</taxon>
        <taxon>Trifolium</taxon>
    </lineage>
</organism>
<protein>
    <submittedName>
        <fullName evidence="1">Sister chromatid cohesion protein PDS5-like A-like</fullName>
    </submittedName>
</protein>